<evidence type="ECO:0000256" key="11">
    <source>
        <dbReference type="ARBA" id="ARBA00023180"/>
    </source>
</evidence>
<dbReference type="EMBL" id="CM007387">
    <property type="protein sequence ID" value="ONK62628.1"/>
    <property type="molecule type" value="Genomic_DNA"/>
</dbReference>
<feature type="binding site" evidence="13">
    <location>
        <position position="56"/>
    </location>
    <ligand>
        <name>substrate</name>
    </ligand>
</feature>
<proteinExistence type="inferred from homology"/>
<dbReference type="Gene3D" id="1.10.520.10">
    <property type="match status" value="1"/>
</dbReference>
<evidence type="ECO:0000256" key="12">
    <source>
        <dbReference type="ARBA" id="ARBA00023324"/>
    </source>
</evidence>
<keyword evidence="6 14" id="KW-0479">Metal-binding</keyword>
<dbReference type="Gramene" id="ONK62628">
    <property type="protein sequence ID" value="ONK62628"/>
    <property type="gene ID" value="A4U43_C07F6150"/>
</dbReference>
<dbReference type="InterPro" id="IPR002016">
    <property type="entry name" value="Haem_peroxidase"/>
</dbReference>
<evidence type="ECO:0000259" key="16">
    <source>
        <dbReference type="PROSITE" id="PS50873"/>
    </source>
</evidence>
<dbReference type="PANTHER" id="PTHR31388:SF5">
    <property type="entry name" value="PEROXIDASE"/>
    <property type="match status" value="1"/>
</dbReference>
<evidence type="ECO:0000256" key="9">
    <source>
        <dbReference type="ARBA" id="ARBA00023004"/>
    </source>
</evidence>
<dbReference type="GO" id="GO:0140825">
    <property type="term" value="F:lactoperoxidase activity"/>
    <property type="evidence" value="ECO:0007669"/>
    <property type="project" value="UniProtKB-EC"/>
</dbReference>
<feature type="binding site" description="axial binding residue" evidence="14">
    <location>
        <position position="86"/>
    </location>
    <ligand>
        <name>heme b</name>
        <dbReference type="ChEBI" id="CHEBI:60344"/>
    </ligand>
    <ligandPart>
        <name>Fe</name>
        <dbReference type="ChEBI" id="CHEBI:18248"/>
    </ligandPart>
</feature>
<comment type="cofactor">
    <cofactor evidence="14">
        <name>heme b</name>
        <dbReference type="ChEBI" id="CHEBI:60344"/>
    </cofactor>
    <text evidence="14">Binds 1 heme b (iron(II)-protoporphyrin IX) group per subunit.</text>
</comment>
<keyword evidence="12" id="KW-0376">Hydrogen peroxide</keyword>
<evidence type="ECO:0000256" key="7">
    <source>
        <dbReference type="ARBA" id="ARBA00022837"/>
    </source>
</evidence>
<keyword evidence="18" id="KW-1185">Reference proteome</keyword>
<dbReference type="PANTHER" id="PTHR31388">
    <property type="entry name" value="PEROXIDASE 72-RELATED"/>
    <property type="match status" value="1"/>
</dbReference>
<feature type="domain" description="Plant heme peroxidase family profile" evidence="16">
    <location>
        <begin position="1"/>
        <end position="182"/>
    </location>
</feature>
<comment type="cofactor">
    <cofactor evidence="14">
        <name>Ca(2+)</name>
        <dbReference type="ChEBI" id="CHEBI:29108"/>
    </cofactor>
    <text evidence="14">Binds 2 calcium ions per subunit.</text>
</comment>
<feature type="binding site" evidence="14">
    <location>
        <position position="133"/>
    </location>
    <ligand>
        <name>Ca(2+)</name>
        <dbReference type="ChEBI" id="CHEBI:29108"/>
        <label>2</label>
    </ligand>
</feature>
<dbReference type="GO" id="GO:0042744">
    <property type="term" value="P:hydrogen peroxide catabolic process"/>
    <property type="evidence" value="ECO:0007669"/>
    <property type="project" value="UniProtKB-KW"/>
</dbReference>
<dbReference type="GO" id="GO:0046872">
    <property type="term" value="F:metal ion binding"/>
    <property type="evidence" value="ECO:0007669"/>
    <property type="project" value="UniProtKB-KW"/>
</dbReference>
<reference evidence="18" key="1">
    <citation type="journal article" date="2017" name="Nat. Commun.">
        <title>The asparagus genome sheds light on the origin and evolution of a young Y chromosome.</title>
        <authorList>
            <person name="Harkess A."/>
            <person name="Zhou J."/>
            <person name="Xu C."/>
            <person name="Bowers J.E."/>
            <person name="Van der Hulst R."/>
            <person name="Ayyampalayam S."/>
            <person name="Mercati F."/>
            <person name="Riccardi P."/>
            <person name="McKain M.R."/>
            <person name="Kakrana A."/>
            <person name="Tang H."/>
            <person name="Ray J."/>
            <person name="Groenendijk J."/>
            <person name="Arikit S."/>
            <person name="Mathioni S.M."/>
            <person name="Nakano M."/>
            <person name="Shan H."/>
            <person name="Telgmann-Rauber A."/>
            <person name="Kanno A."/>
            <person name="Yue Z."/>
            <person name="Chen H."/>
            <person name="Li W."/>
            <person name="Chen Y."/>
            <person name="Xu X."/>
            <person name="Zhang Y."/>
            <person name="Luo S."/>
            <person name="Chen H."/>
            <person name="Gao J."/>
            <person name="Mao Z."/>
            <person name="Pires J.C."/>
            <person name="Luo M."/>
            <person name="Kudrna D."/>
            <person name="Wing R.A."/>
            <person name="Meyers B.C."/>
            <person name="Yi K."/>
            <person name="Kong H."/>
            <person name="Lavrijsen P."/>
            <person name="Sunseri F."/>
            <person name="Falavigna A."/>
            <person name="Ye Y."/>
            <person name="Leebens-Mack J.H."/>
            <person name="Chen G."/>
        </authorList>
    </citation>
    <scope>NUCLEOTIDE SEQUENCE [LARGE SCALE GENOMIC DNA]</scope>
    <source>
        <strain evidence="18">cv. DH0086</strain>
    </source>
</reference>
<evidence type="ECO:0000256" key="1">
    <source>
        <dbReference type="ARBA" id="ARBA00000189"/>
    </source>
</evidence>
<dbReference type="GO" id="GO:0006979">
    <property type="term" value="P:response to oxidative stress"/>
    <property type="evidence" value="ECO:0007669"/>
    <property type="project" value="InterPro"/>
</dbReference>
<name>A0A5P1E9U9_ASPOF</name>
<dbReference type="PROSITE" id="PS00435">
    <property type="entry name" value="PEROXIDASE_1"/>
    <property type="match status" value="1"/>
</dbReference>
<comment type="catalytic activity">
    <reaction evidence="1">
        <text>2 a phenolic donor + H2O2 = 2 a phenolic radical donor + 2 H2O</text>
        <dbReference type="Rhea" id="RHEA:56136"/>
        <dbReference type="ChEBI" id="CHEBI:15377"/>
        <dbReference type="ChEBI" id="CHEBI:16240"/>
        <dbReference type="ChEBI" id="CHEBI:139520"/>
        <dbReference type="ChEBI" id="CHEBI:139521"/>
        <dbReference type="EC" id="1.11.1.7"/>
    </reaction>
</comment>
<organism evidence="17 18">
    <name type="scientific">Asparagus officinalis</name>
    <name type="common">Garden asparagus</name>
    <dbReference type="NCBI Taxonomy" id="4686"/>
    <lineage>
        <taxon>Eukaryota</taxon>
        <taxon>Viridiplantae</taxon>
        <taxon>Streptophyta</taxon>
        <taxon>Embryophyta</taxon>
        <taxon>Tracheophyta</taxon>
        <taxon>Spermatophyta</taxon>
        <taxon>Magnoliopsida</taxon>
        <taxon>Liliopsida</taxon>
        <taxon>Asparagales</taxon>
        <taxon>Asparagaceae</taxon>
        <taxon>Asparagoideae</taxon>
        <taxon>Asparagus</taxon>
    </lineage>
</organism>
<protein>
    <recommendedName>
        <fullName evidence="3">peroxidase</fullName>
        <ecNumber evidence="3">1.11.1.7</ecNumber>
    </recommendedName>
</protein>
<dbReference type="PRINTS" id="PR00461">
    <property type="entry name" value="PLPEROXIDASE"/>
</dbReference>
<evidence type="ECO:0000256" key="3">
    <source>
        <dbReference type="ARBA" id="ARBA00012313"/>
    </source>
</evidence>
<dbReference type="InterPro" id="IPR019793">
    <property type="entry name" value="Peroxidases_heam-ligand_BS"/>
</dbReference>
<dbReference type="AlphaFoldDB" id="A0A5P1E9U9"/>
<dbReference type="OMA" id="ASCPRIG"/>
<evidence type="ECO:0000256" key="5">
    <source>
        <dbReference type="ARBA" id="ARBA00022617"/>
    </source>
</evidence>
<keyword evidence="8" id="KW-0560">Oxidoreductase</keyword>
<dbReference type="InterPro" id="IPR000823">
    <property type="entry name" value="Peroxidase_pln"/>
</dbReference>
<evidence type="ECO:0000256" key="15">
    <source>
        <dbReference type="PIRSR" id="PIRSR600823-5"/>
    </source>
</evidence>
<dbReference type="Proteomes" id="UP000243459">
    <property type="component" value="Chromosome 7"/>
</dbReference>
<evidence type="ECO:0000256" key="14">
    <source>
        <dbReference type="PIRSR" id="PIRSR600823-3"/>
    </source>
</evidence>
<gene>
    <name evidence="17" type="ORF">A4U43_C07F6150</name>
</gene>
<sequence>MKEAVEAICPGVVSCSDILAISARDAVTMLGGPSWIVKLGRKDSRTPHFSLTADRPSPHANLTLLMAKFSGKGFSVTDLVALSGAHSIGLAKCSSFRDHVYDDSNVDPAFAKDRQSSCPIAPGPGDDNLAPLDLQSPTKFGVDYYVNLIAKKGLLHSDQELYNGGLTDILVETYSRNRTRFYVRRLRRGDGEDGRP</sequence>
<dbReference type="InterPro" id="IPR010255">
    <property type="entry name" value="Haem_peroxidase_sf"/>
</dbReference>
<evidence type="ECO:0000256" key="4">
    <source>
        <dbReference type="ARBA" id="ARBA00022559"/>
    </source>
</evidence>
<dbReference type="GO" id="GO:0020037">
    <property type="term" value="F:heme binding"/>
    <property type="evidence" value="ECO:0007669"/>
    <property type="project" value="InterPro"/>
</dbReference>
<keyword evidence="7 14" id="KW-0106">Calcium</keyword>
<evidence type="ECO:0000313" key="18">
    <source>
        <dbReference type="Proteomes" id="UP000243459"/>
    </source>
</evidence>
<dbReference type="PRINTS" id="PR00458">
    <property type="entry name" value="PEROXIDASE"/>
</dbReference>
<comment type="similarity">
    <text evidence="2">Belongs to the peroxidase family. Ascorbate peroxidase subfamily.</text>
</comment>
<dbReference type="SUPFAM" id="SSF48113">
    <property type="entry name" value="Heme-dependent peroxidases"/>
    <property type="match status" value="1"/>
</dbReference>
<evidence type="ECO:0000256" key="6">
    <source>
        <dbReference type="ARBA" id="ARBA00022723"/>
    </source>
</evidence>
<dbReference type="EC" id="1.11.1.7" evidence="3"/>
<dbReference type="PROSITE" id="PS50873">
    <property type="entry name" value="PEROXIDASE_4"/>
    <property type="match status" value="1"/>
</dbReference>
<evidence type="ECO:0000256" key="10">
    <source>
        <dbReference type="ARBA" id="ARBA00023157"/>
    </source>
</evidence>
<keyword evidence="5" id="KW-0349">Heme</keyword>
<keyword evidence="11" id="KW-0325">Glycoprotein</keyword>
<dbReference type="FunFam" id="1.10.420.10:FF:000006">
    <property type="entry name" value="Peroxidase"/>
    <property type="match status" value="1"/>
</dbReference>
<evidence type="ECO:0000313" key="17">
    <source>
        <dbReference type="EMBL" id="ONK62628.1"/>
    </source>
</evidence>
<keyword evidence="10 15" id="KW-1015">Disulfide bond</keyword>
<keyword evidence="9 14" id="KW-0408">Iron</keyword>
<evidence type="ECO:0000256" key="2">
    <source>
        <dbReference type="ARBA" id="ARBA00006873"/>
    </source>
</evidence>
<evidence type="ECO:0000256" key="13">
    <source>
        <dbReference type="PIRSR" id="PIRSR600823-2"/>
    </source>
</evidence>
<feature type="disulfide bond" evidence="15">
    <location>
        <begin position="93"/>
        <end position="118"/>
    </location>
</feature>
<accession>A0A5P1E9U9</accession>
<evidence type="ECO:0000256" key="8">
    <source>
        <dbReference type="ARBA" id="ARBA00023002"/>
    </source>
</evidence>
<keyword evidence="4" id="KW-0575">Peroxidase</keyword>
<dbReference type="Gene3D" id="1.10.420.10">
    <property type="entry name" value="Peroxidase, domain 2"/>
    <property type="match status" value="1"/>
</dbReference>
<dbReference type="Pfam" id="PF00141">
    <property type="entry name" value="peroxidase"/>
    <property type="match status" value="1"/>
</dbReference>